<gene>
    <name evidence="2" type="ORF">RND71_001410</name>
</gene>
<dbReference type="AlphaFoldDB" id="A0AAE1T1E7"/>
<keyword evidence="3" id="KW-1185">Reference proteome</keyword>
<accession>A0AAE1T1E7</accession>
<evidence type="ECO:0000256" key="1">
    <source>
        <dbReference type="SAM" id="MobiDB-lite"/>
    </source>
</evidence>
<proteinExistence type="predicted"/>
<name>A0AAE1T1E7_9SOLA</name>
<organism evidence="2 3">
    <name type="scientific">Anisodus tanguticus</name>
    <dbReference type="NCBI Taxonomy" id="243964"/>
    <lineage>
        <taxon>Eukaryota</taxon>
        <taxon>Viridiplantae</taxon>
        <taxon>Streptophyta</taxon>
        <taxon>Embryophyta</taxon>
        <taxon>Tracheophyta</taxon>
        <taxon>Spermatophyta</taxon>
        <taxon>Magnoliopsida</taxon>
        <taxon>eudicotyledons</taxon>
        <taxon>Gunneridae</taxon>
        <taxon>Pentapetalae</taxon>
        <taxon>asterids</taxon>
        <taxon>lamiids</taxon>
        <taxon>Solanales</taxon>
        <taxon>Solanaceae</taxon>
        <taxon>Solanoideae</taxon>
        <taxon>Hyoscyameae</taxon>
        <taxon>Anisodus</taxon>
    </lineage>
</organism>
<feature type="region of interest" description="Disordered" evidence="1">
    <location>
        <begin position="284"/>
        <end position="321"/>
    </location>
</feature>
<feature type="compositionally biased region" description="Basic and acidic residues" evidence="1">
    <location>
        <begin position="292"/>
        <end position="308"/>
    </location>
</feature>
<dbReference type="Proteomes" id="UP001291623">
    <property type="component" value="Unassembled WGS sequence"/>
</dbReference>
<reference evidence="2" key="1">
    <citation type="submission" date="2023-12" db="EMBL/GenBank/DDBJ databases">
        <title>Genome assembly of Anisodus tanguticus.</title>
        <authorList>
            <person name="Wang Y.-J."/>
        </authorList>
    </citation>
    <scope>NUCLEOTIDE SEQUENCE</scope>
    <source>
        <strain evidence="2">KB-2021</strain>
        <tissue evidence="2">Leaf</tissue>
    </source>
</reference>
<sequence>MRTADHACDVAGHVYEPQKRTTNAPKDSELPEVDTTKEIVRKRKKEEIALRFADPGSKELYLAGLEIKREGNLAWVIHEEKRMSWNGLKNECPVIIQNLKASRWACLVKPTGNYIPVIVREFYATYGEILNSKRGRKEIEDDDDFFLMYTDYDERMKSPDDHRVWTTSVIAKETLDWIDTMVAIHKNTLKKEKAGVPWIDRYKESIKMVDYTRLEYGKERKTTVPQSQATMIILDTQLLGAVDQHVPTSTSVLEVQPRLRRLLLPHLWPLLLPQMRGKAFLPMAIEDDDDNRSERQSDSELDIDKGDDPLASAHSTGPDNPLLAPDVPLISVIPPVALSMVPQIDAFVVPSCAPTQVPQLMFQPVPPLTAPPQTVGLVGPSSVPPSPPMFP</sequence>
<comment type="caution">
    <text evidence="2">The sequence shown here is derived from an EMBL/GenBank/DDBJ whole genome shotgun (WGS) entry which is preliminary data.</text>
</comment>
<dbReference type="EMBL" id="JAVYJV010000001">
    <property type="protein sequence ID" value="KAK4379548.1"/>
    <property type="molecule type" value="Genomic_DNA"/>
</dbReference>
<evidence type="ECO:0000313" key="3">
    <source>
        <dbReference type="Proteomes" id="UP001291623"/>
    </source>
</evidence>
<evidence type="ECO:0000313" key="2">
    <source>
        <dbReference type="EMBL" id="KAK4379548.1"/>
    </source>
</evidence>
<protein>
    <submittedName>
        <fullName evidence="2">Uncharacterized protein</fullName>
    </submittedName>
</protein>